<comment type="caution">
    <text evidence="3">The sequence shown here is derived from an EMBL/GenBank/DDBJ whole genome shotgun (WGS) entry which is preliminary data.</text>
</comment>
<reference evidence="3 4" key="1">
    <citation type="journal article" date="2024" name="BMC Biol.">
        <title>Comparative genomics of Ascetosporea gives new insight into the evolutionary basis for animal parasitism in Rhizaria.</title>
        <authorList>
            <person name="Hiltunen Thoren M."/>
            <person name="Onut-Brannstrom I."/>
            <person name="Alfjorden A."/>
            <person name="Peckova H."/>
            <person name="Swords F."/>
            <person name="Hooper C."/>
            <person name="Holzer A.S."/>
            <person name="Bass D."/>
            <person name="Burki F."/>
        </authorList>
    </citation>
    <scope>NUCLEOTIDE SEQUENCE [LARGE SCALE GENOMIC DNA]</scope>
    <source>
        <strain evidence="3">20-A016</strain>
    </source>
</reference>
<dbReference type="Proteomes" id="UP001439008">
    <property type="component" value="Unassembled WGS sequence"/>
</dbReference>
<proteinExistence type="inferred from homology"/>
<comment type="similarity">
    <text evidence="1">Belongs to the cullin family.</text>
</comment>
<dbReference type="InterPro" id="IPR059120">
    <property type="entry name" value="Cullin-like_AB"/>
</dbReference>
<accession>A0ABV2AP89</accession>
<gene>
    <name evidence="3" type="ORF">MHBO_003025</name>
</gene>
<dbReference type="PANTHER" id="PTHR11932">
    <property type="entry name" value="CULLIN"/>
    <property type="match status" value="1"/>
</dbReference>
<evidence type="ECO:0000259" key="2">
    <source>
        <dbReference type="PROSITE" id="PS50069"/>
    </source>
</evidence>
<dbReference type="InterPro" id="IPR036317">
    <property type="entry name" value="Cullin_homology_sf"/>
</dbReference>
<sequence length="185" mass="21206">MLKDIDDSRKLDSIFNDYLEMNKIPNLLRPKLLSSSNWPKHQKQHFVKPRAMESFSLLFRDFCQNFGFKETLNFSHNIGSVVINADFDNCRNVKIVASPLQASILILLDSLNSITIVEMLNILKVDSVVFKRELKPLVHTRFCGILLKSPSKGYDPSHVLSVNKSCYPKENKITLPFGTTWFADD</sequence>
<dbReference type="PROSITE" id="PS50069">
    <property type="entry name" value="CULLIN_2"/>
    <property type="match status" value="1"/>
</dbReference>
<feature type="domain" description="Cullin family profile" evidence="2">
    <location>
        <begin position="1"/>
        <end position="138"/>
    </location>
</feature>
<dbReference type="Pfam" id="PF26557">
    <property type="entry name" value="Cullin_AB"/>
    <property type="match status" value="1"/>
</dbReference>
<dbReference type="SUPFAM" id="SSF75632">
    <property type="entry name" value="Cullin homology domain"/>
    <property type="match status" value="1"/>
</dbReference>
<dbReference type="InterPro" id="IPR045093">
    <property type="entry name" value="Cullin"/>
</dbReference>
<dbReference type="InterPro" id="IPR016158">
    <property type="entry name" value="Cullin_homology"/>
</dbReference>
<keyword evidence="4" id="KW-1185">Reference proteome</keyword>
<dbReference type="EMBL" id="JBDODL010001418">
    <property type="protein sequence ID" value="MES1921497.1"/>
    <property type="molecule type" value="Genomic_DNA"/>
</dbReference>
<protein>
    <recommendedName>
        <fullName evidence="2">Cullin family profile domain-containing protein</fullName>
    </recommendedName>
</protein>
<organism evidence="3 4">
    <name type="scientific">Bonamia ostreae</name>
    <dbReference type="NCBI Taxonomy" id="126728"/>
    <lineage>
        <taxon>Eukaryota</taxon>
        <taxon>Sar</taxon>
        <taxon>Rhizaria</taxon>
        <taxon>Endomyxa</taxon>
        <taxon>Ascetosporea</taxon>
        <taxon>Haplosporida</taxon>
        <taxon>Bonamia</taxon>
    </lineage>
</organism>
<evidence type="ECO:0000256" key="1">
    <source>
        <dbReference type="PROSITE-ProRule" id="PRU00330"/>
    </source>
</evidence>
<dbReference type="Gene3D" id="3.30.230.130">
    <property type="entry name" value="Cullin, Chain C, Domain 2"/>
    <property type="match status" value="1"/>
</dbReference>
<evidence type="ECO:0000313" key="4">
    <source>
        <dbReference type="Proteomes" id="UP001439008"/>
    </source>
</evidence>
<evidence type="ECO:0000313" key="3">
    <source>
        <dbReference type="EMBL" id="MES1921497.1"/>
    </source>
</evidence>
<name>A0ABV2AP89_9EUKA</name>